<dbReference type="SMR" id="G4Z5W0"/>
<dbReference type="KEGG" id="psoj:PHYSODRAFT_491619"/>
<evidence type="ECO:0000256" key="5">
    <source>
        <dbReference type="ARBA" id="ARBA00022840"/>
    </source>
</evidence>
<dbReference type="EMBL" id="JH159153">
    <property type="protein sequence ID" value="EGZ19543.1"/>
    <property type="molecule type" value="Genomic_DNA"/>
</dbReference>
<dbReference type="GeneID" id="20656730"/>
<dbReference type="FunFam" id="3.20.200.10:FF:000002">
    <property type="entry name" value="Eukaryotic elongation factor 2 kinase"/>
    <property type="match status" value="1"/>
</dbReference>
<proteinExistence type="predicted"/>
<dbReference type="PANTHER" id="PTHR45992">
    <property type="entry name" value="EUKARYOTIC ELONGATION FACTOR 2 KINASE-RELATED"/>
    <property type="match status" value="1"/>
</dbReference>
<dbReference type="OMA" id="RTCSENF"/>
<evidence type="ECO:0000256" key="6">
    <source>
        <dbReference type="SAM" id="MobiDB-lite"/>
    </source>
</evidence>
<dbReference type="Proteomes" id="UP000002640">
    <property type="component" value="Unassembled WGS sequence"/>
</dbReference>
<dbReference type="InterPro" id="IPR011009">
    <property type="entry name" value="Kinase-like_dom_sf"/>
</dbReference>
<feature type="region of interest" description="Disordered" evidence="6">
    <location>
        <begin position="637"/>
        <end position="661"/>
    </location>
</feature>
<dbReference type="Pfam" id="PF02816">
    <property type="entry name" value="Alpha_kinase"/>
    <property type="match status" value="1"/>
</dbReference>
<keyword evidence="1" id="KW-0723">Serine/threonine-protein kinase</keyword>
<dbReference type="Gene3D" id="3.30.200.20">
    <property type="entry name" value="Phosphorylase Kinase, domain 1"/>
    <property type="match status" value="1"/>
</dbReference>
<dbReference type="CDD" id="cd16968">
    <property type="entry name" value="Alpha_kinase_MHCK_like"/>
    <property type="match status" value="1"/>
</dbReference>
<dbReference type="GO" id="GO:0005524">
    <property type="term" value="F:ATP binding"/>
    <property type="evidence" value="ECO:0007669"/>
    <property type="project" value="UniProtKB-KW"/>
</dbReference>
<feature type="domain" description="Alpha-type protein kinase" evidence="7">
    <location>
        <begin position="354"/>
        <end position="587"/>
    </location>
</feature>
<dbReference type="SMART" id="SM00811">
    <property type="entry name" value="Alpha_kinase"/>
    <property type="match status" value="1"/>
</dbReference>
<reference evidence="8 9" key="1">
    <citation type="journal article" date="2006" name="Science">
        <title>Phytophthora genome sequences uncover evolutionary origins and mechanisms of pathogenesis.</title>
        <authorList>
            <person name="Tyler B.M."/>
            <person name="Tripathy S."/>
            <person name="Zhang X."/>
            <person name="Dehal P."/>
            <person name="Jiang R.H."/>
            <person name="Aerts A."/>
            <person name="Arredondo F.D."/>
            <person name="Baxter L."/>
            <person name="Bensasson D."/>
            <person name="Beynon J.L."/>
            <person name="Chapman J."/>
            <person name="Damasceno C.M."/>
            <person name="Dorrance A.E."/>
            <person name="Dou D."/>
            <person name="Dickerman A.W."/>
            <person name="Dubchak I.L."/>
            <person name="Garbelotto M."/>
            <person name="Gijzen M."/>
            <person name="Gordon S.G."/>
            <person name="Govers F."/>
            <person name="Grunwald N.J."/>
            <person name="Huang W."/>
            <person name="Ivors K.L."/>
            <person name="Jones R.W."/>
            <person name="Kamoun S."/>
            <person name="Krampis K."/>
            <person name="Lamour K.H."/>
            <person name="Lee M.K."/>
            <person name="McDonald W.H."/>
            <person name="Medina M."/>
            <person name="Meijer H.J."/>
            <person name="Nordberg E.K."/>
            <person name="Maclean D.J."/>
            <person name="Ospina-Giraldo M.D."/>
            <person name="Morris P.F."/>
            <person name="Phuntumart V."/>
            <person name="Putnam N.H."/>
            <person name="Rash S."/>
            <person name="Rose J.K."/>
            <person name="Sakihama Y."/>
            <person name="Salamov A.A."/>
            <person name="Savidor A."/>
            <person name="Scheuring C.F."/>
            <person name="Smith B.M."/>
            <person name="Sobral B.W."/>
            <person name="Terry A."/>
            <person name="Torto-Alalibo T.A."/>
            <person name="Win J."/>
            <person name="Xu Z."/>
            <person name="Zhang H."/>
            <person name="Grigoriev I.V."/>
            <person name="Rokhsar D.S."/>
            <person name="Boore J.L."/>
        </authorList>
    </citation>
    <scope>NUCLEOTIDE SEQUENCE [LARGE SCALE GENOMIC DNA]</scope>
    <source>
        <strain evidence="8 9">P6497</strain>
    </source>
</reference>
<evidence type="ECO:0000256" key="4">
    <source>
        <dbReference type="ARBA" id="ARBA00022777"/>
    </source>
</evidence>
<evidence type="ECO:0000313" key="8">
    <source>
        <dbReference type="EMBL" id="EGZ19543.1"/>
    </source>
</evidence>
<dbReference type="InParanoid" id="G4Z5W0"/>
<evidence type="ECO:0000256" key="1">
    <source>
        <dbReference type="ARBA" id="ARBA00022527"/>
    </source>
</evidence>
<dbReference type="AlphaFoldDB" id="G4Z5W0"/>
<dbReference type="InterPro" id="IPR051852">
    <property type="entry name" value="Alpha-type_PK"/>
</dbReference>
<dbReference type="GO" id="GO:1903013">
    <property type="term" value="P:response to differentiation-inducing factor 1"/>
    <property type="evidence" value="ECO:0007669"/>
    <property type="project" value="TreeGrafter"/>
</dbReference>
<gene>
    <name evidence="8" type="ORF">PHYSODRAFT_491619</name>
</gene>
<dbReference type="PANTHER" id="PTHR45992:SF2">
    <property type="entry name" value="EUKARYOTIC ELONGATION FACTOR 2 KINASE"/>
    <property type="match status" value="1"/>
</dbReference>
<evidence type="ECO:0000256" key="3">
    <source>
        <dbReference type="ARBA" id="ARBA00022741"/>
    </source>
</evidence>
<protein>
    <submittedName>
        <fullName evidence="8">Protein-kinase-like protein</fullName>
    </submittedName>
</protein>
<sequence length="702" mass="78220">MALPAIGEDAKMQTQLASPCASLARAPSLSPCSSQRSVSSSASSSAELLEALKPGTKTSGKTTSVPFWKYPNNNSRPIYPQDEDDVAPIRRRFHSSDIILRSSGAKFAHFYSQDGPNWRKNTSGFSDSSSCSHFSAEDQYEPEPPLADPAELARLALRRRTCSENFTKSSRAPSSFFQRENSFYDVEASFEYGEGRKHVEEEEEEEHKTDEEDAVAVDNLLAELNEELEEDVDGPLEAEVQPVDDLFDGSWPSQALQGGFYSGLGSTPASGSNYSVESDGQNLEKLRNLQKLYQEGFITVTEYKDRRVQLVDELSEADQTIAKTSDLLSLELPIIYREPPDFALLRERDAIKHVFDSEHRRWTSSRIKIKIDTEPFAKGGLRQVFHLQDLSMPPPALRGDDIDEDSVMSKCTSYVAKIAIDPNENPDTYFKDVEMQAVAAKYAKLYNSYNPPRRVEFLEAWVLQLIPSAVSGGGDQTIENLTLSGTICGVEPFIAGEYHKHNNNFGYVSELERNTPQAFSHFTYEASGQQILVVDIQGVGDHYTDPQIHTRRGKEFGKGNLALRGFERFLDSHRCNPICRYLKLPLINPKDEGSRPIDPKGTIPAQTYMSQPGVVVDQVDSVLCHYYGDSKAFKKYNAKKKRDKKKREKHQQKAHRCGSGGVGMETAGEVQQAGNRFAAALLDQQRSCTSYVCGGVSQCTVS</sequence>
<evidence type="ECO:0000256" key="2">
    <source>
        <dbReference type="ARBA" id="ARBA00022679"/>
    </source>
</evidence>
<dbReference type="GO" id="GO:0004674">
    <property type="term" value="F:protein serine/threonine kinase activity"/>
    <property type="evidence" value="ECO:0007669"/>
    <property type="project" value="UniProtKB-KW"/>
</dbReference>
<feature type="region of interest" description="Disordered" evidence="6">
    <location>
        <begin position="25"/>
        <end position="81"/>
    </location>
</feature>
<keyword evidence="4" id="KW-0418">Kinase</keyword>
<dbReference type="PROSITE" id="PS51158">
    <property type="entry name" value="ALPHA_KINASE"/>
    <property type="match status" value="1"/>
</dbReference>
<keyword evidence="9" id="KW-1185">Reference proteome</keyword>
<keyword evidence="2" id="KW-0808">Transferase</keyword>
<name>G4Z5W0_PHYSP</name>
<dbReference type="InterPro" id="IPR004166">
    <property type="entry name" value="a-kinase_dom"/>
</dbReference>
<dbReference type="GO" id="GO:0031037">
    <property type="term" value="P:myosin II filament disassembly"/>
    <property type="evidence" value="ECO:0007669"/>
    <property type="project" value="TreeGrafter"/>
</dbReference>
<dbReference type="Gene3D" id="3.20.200.10">
    <property type="entry name" value="MHCK/EF2 kinase"/>
    <property type="match status" value="1"/>
</dbReference>
<evidence type="ECO:0000259" key="7">
    <source>
        <dbReference type="PROSITE" id="PS51158"/>
    </source>
</evidence>
<accession>G4Z5W0</accession>
<dbReference type="SUPFAM" id="SSF56112">
    <property type="entry name" value="Protein kinase-like (PK-like)"/>
    <property type="match status" value="1"/>
</dbReference>
<feature type="compositionally biased region" description="Low complexity" evidence="6">
    <location>
        <begin position="26"/>
        <end position="64"/>
    </location>
</feature>
<evidence type="ECO:0000313" key="9">
    <source>
        <dbReference type="Proteomes" id="UP000002640"/>
    </source>
</evidence>
<feature type="compositionally biased region" description="Basic residues" evidence="6">
    <location>
        <begin position="637"/>
        <end position="656"/>
    </location>
</feature>
<dbReference type="RefSeq" id="XP_009522260.1">
    <property type="nucleotide sequence ID" value="XM_009523965.1"/>
</dbReference>
<organism evidence="8 9">
    <name type="scientific">Phytophthora sojae (strain P6497)</name>
    <name type="common">Soybean stem and root rot agent</name>
    <name type="synonym">Phytophthora megasperma f. sp. glycines</name>
    <dbReference type="NCBI Taxonomy" id="1094619"/>
    <lineage>
        <taxon>Eukaryota</taxon>
        <taxon>Sar</taxon>
        <taxon>Stramenopiles</taxon>
        <taxon>Oomycota</taxon>
        <taxon>Peronosporomycetes</taxon>
        <taxon>Peronosporales</taxon>
        <taxon>Peronosporaceae</taxon>
        <taxon>Phytophthora</taxon>
    </lineage>
</organism>
<keyword evidence="3" id="KW-0547">Nucleotide-binding</keyword>
<keyword evidence="5" id="KW-0067">ATP-binding</keyword>